<accession>A0AAN1X9T0</accession>
<dbReference type="KEGG" id="seme:MIZ01_1320"/>
<evidence type="ECO:0000259" key="1">
    <source>
        <dbReference type="Pfam" id="PF01814"/>
    </source>
</evidence>
<dbReference type="Gene3D" id="1.20.120.520">
    <property type="entry name" value="nmb1532 protein domain like"/>
    <property type="match status" value="1"/>
</dbReference>
<evidence type="ECO:0000313" key="2">
    <source>
        <dbReference type="EMBL" id="BCK87536.1"/>
    </source>
</evidence>
<dbReference type="InterPro" id="IPR012312">
    <property type="entry name" value="Hemerythrin-like"/>
</dbReference>
<proteinExistence type="predicted"/>
<keyword evidence="3" id="KW-1185">Reference proteome</keyword>
<protein>
    <recommendedName>
        <fullName evidence="1">Hemerythrin-like domain-containing protein</fullName>
    </recommendedName>
</protein>
<evidence type="ECO:0000313" key="3">
    <source>
        <dbReference type="Proteomes" id="UP001320326"/>
    </source>
</evidence>
<feature type="domain" description="Hemerythrin-like" evidence="1">
    <location>
        <begin position="8"/>
        <end position="122"/>
    </location>
</feature>
<dbReference type="AlphaFoldDB" id="A0AAN1X9T0"/>
<reference evidence="2 3" key="1">
    <citation type="journal article" date="2022" name="Int. J. Syst. Evol. Microbiol.">
        <title>&lt;i&gt;Sideroxyarcus emersonii&lt;/i&gt; gen. nov. sp. nov., a neutrophilic, microaerobic iron- and thiosulfate-oxidizing bacterium isolated from iron-rich wetland sediment.</title>
        <authorList>
            <person name="Kato S."/>
            <person name="Itoh T."/>
            <person name="Iino T."/>
            <person name="Ohkuma M."/>
        </authorList>
    </citation>
    <scope>NUCLEOTIDE SEQUENCE [LARGE SCALE GENOMIC DNA]</scope>
    <source>
        <strain evidence="2 3">MIZ01</strain>
    </source>
</reference>
<dbReference type="Proteomes" id="UP001320326">
    <property type="component" value="Chromosome"/>
</dbReference>
<dbReference type="RefSeq" id="WP_237248649.1">
    <property type="nucleotide sequence ID" value="NZ_AP023423.1"/>
</dbReference>
<dbReference type="Pfam" id="PF01814">
    <property type="entry name" value="Hemerythrin"/>
    <property type="match status" value="1"/>
</dbReference>
<dbReference type="EMBL" id="AP023423">
    <property type="protein sequence ID" value="BCK87536.1"/>
    <property type="molecule type" value="Genomic_DNA"/>
</dbReference>
<name>A0AAN1X9T0_9PROT</name>
<organism evidence="2 3">
    <name type="scientific">Sideroxyarcus emersonii</name>
    <dbReference type="NCBI Taxonomy" id="2764705"/>
    <lineage>
        <taxon>Bacteria</taxon>
        <taxon>Pseudomonadati</taxon>
        <taxon>Pseudomonadota</taxon>
        <taxon>Betaproteobacteria</taxon>
        <taxon>Nitrosomonadales</taxon>
        <taxon>Gallionellaceae</taxon>
        <taxon>Sideroxyarcus</taxon>
    </lineage>
</organism>
<gene>
    <name evidence="2" type="ORF">MIZ01_1320</name>
</gene>
<sequence length="129" mass="14422">MKRIPALQTLSREHHSALVLAKACIRAAELDAGTAIAVQCANVQLAFTAELMPHFDFEERNLLPVLSAAGDTALVERTLKEHEAMRGMVRTICDHNETAALAAFGHLLADHVRFEERELFPRYEMLVEK</sequence>